<evidence type="ECO:0000256" key="5">
    <source>
        <dbReference type="ARBA" id="ARBA00022800"/>
    </source>
</evidence>
<evidence type="ECO:0000256" key="10">
    <source>
        <dbReference type="PIRSR" id="PIRSR601233-2"/>
    </source>
</evidence>
<keyword evidence="7 11" id="KW-0464">Manganese</keyword>
<dbReference type="GO" id="GO:0042245">
    <property type="term" value="P:RNA repair"/>
    <property type="evidence" value="ECO:0007669"/>
    <property type="project" value="UniProtKB-KW"/>
</dbReference>
<feature type="binding site" evidence="11">
    <location>
        <position position="267"/>
    </location>
    <ligand>
        <name>Mn(2+)</name>
        <dbReference type="ChEBI" id="CHEBI:29035"/>
        <label>2</label>
    </ligand>
</feature>
<reference evidence="12 13" key="1">
    <citation type="submission" date="2017-11" db="EMBL/GenBank/DDBJ databases">
        <title>Evolution of Phototrophy in the Chloroflexi Phylum Driven by Horizontal Gene Transfer.</title>
        <authorList>
            <person name="Ward L.M."/>
            <person name="Hemp J."/>
            <person name="Shih P.M."/>
            <person name="Mcglynn S.E."/>
            <person name="Fischer W."/>
        </authorList>
    </citation>
    <scope>NUCLEOTIDE SEQUENCE [LARGE SCALE GENOMIC DNA]</scope>
    <source>
        <strain evidence="12">JP3_7</strain>
    </source>
</reference>
<feature type="binding site" evidence="10">
    <location>
        <begin position="154"/>
        <end position="158"/>
    </location>
    <ligand>
        <name>GMP</name>
        <dbReference type="ChEBI" id="CHEBI:58115"/>
    </ligand>
</feature>
<dbReference type="GO" id="GO:0003909">
    <property type="term" value="F:DNA ligase activity"/>
    <property type="evidence" value="ECO:0007669"/>
    <property type="project" value="TreeGrafter"/>
</dbReference>
<comment type="catalytic activity">
    <reaction evidence="8">
        <text>a 3'-end 3'-phospho-ribonucleotide-RNA + a 5'-end dephospho-ribonucleoside-RNA + GTP = a ribonucleotidyl-ribonucleotide-RNA + GMP + diphosphate</text>
        <dbReference type="Rhea" id="RHEA:68076"/>
        <dbReference type="Rhea" id="RHEA-COMP:10463"/>
        <dbReference type="Rhea" id="RHEA-COMP:13936"/>
        <dbReference type="Rhea" id="RHEA-COMP:17355"/>
        <dbReference type="ChEBI" id="CHEBI:33019"/>
        <dbReference type="ChEBI" id="CHEBI:37565"/>
        <dbReference type="ChEBI" id="CHEBI:58115"/>
        <dbReference type="ChEBI" id="CHEBI:83062"/>
        <dbReference type="ChEBI" id="CHEBI:138284"/>
        <dbReference type="ChEBI" id="CHEBI:173118"/>
        <dbReference type="EC" id="6.5.1.8"/>
    </reaction>
</comment>
<comment type="cofactor">
    <cofactor evidence="11">
        <name>Mn(2+)</name>
        <dbReference type="ChEBI" id="CHEBI:29035"/>
    </cofactor>
    <text evidence="11">Binds 2 manganese ions per subunit.</text>
</comment>
<feature type="binding site" evidence="10">
    <location>
        <begin position="324"/>
        <end position="327"/>
    </location>
    <ligand>
        <name>GMP</name>
        <dbReference type="ChEBI" id="CHEBI:58115"/>
    </ligand>
</feature>
<dbReference type="InterPro" id="IPR052915">
    <property type="entry name" value="RtcB-like"/>
</dbReference>
<dbReference type="InterPro" id="IPR036025">
    <property type="entry name" value="RtcB-like_sf"/>
</dbReference>
<keyword evidence="2 12" id="KW-0436">Ligase</keyword>
<feature type="binding site" evidence="10">
    <location>
        <begin position="300"/>
        <end position="303"/>
    </location>
    <ligand>
        <name>GMP</name>
        <dbReference type="ChEBI" id="CHEBI:58115"/>
    </ligand>
</feature>
<dbReference type="EC" id="6.5.1.8" evidence="1"/>
<dbReference type="EMBL" id="PGTN01000046">
    <property type="protein sequence ID" value="PJF47504.1"/>
    <property type="molecule type" value="Genomic_DNA"/>
</dbReference>
<dbReference type="Proteomes" id="UP000230790">
    <property type="component" value="Unassembled WGS sequence"/>
</dbReference>
<dbReference type="PANTHER" id="PTHR43749:SF2">
    <property type="entry name" value="RNA-SPLICING LIGASE RTCB"/>
    <property type="match status" value="1"/>
</dbReference>
<feature type="binding site" evidence="11">
    <location>
        <position position="155"/>
    </location>
    <ligand>
        <name>Mn(2+)</name>
        <dbReference type="ChEBI" id="CHEBI:29035"/>
        <label>1</label>
    </ligand>
</feature>
<dbReference type="Pfam" id="PF01139">
    <property type="entry name" value="RtcB"/>
    <property type="match status" value="2"/>
</dbReference>
<dbReference type="GO" id="GO:0005525">
    <property type="term" value="F:GTP binding"/>
    <property type="evidence" value="ECO:0007669"/>
    <property type="project" value="UniProtKB-KW"/>
</dbReference>
<dbReference type="GO" id="GO:0006281">
    <property type="term" value="P:DNA repair"/>
    <property type="evidence" value="ECO:0007669"/>
    <property type="project" value="TreeGrafter"/>
</dbReference>
<evidence type="ECO:0000256" key="7">
    <source>
        <dbReference type="ARBA" id="ARBA00023211"/>
    </source>
</evidence>
<sequence>MTTGHGAVRPTPLAYAVWGEEHIDAASRAQMDNAMRLPVSVAGALMPDAHVGYGLPIGGVLATVGAVIPYAVGVDIACRMRLSVFDAPPNLLDQQEGRFEKALRENTRFGAGAEWKPPREDPILDDPDWRATPLLRHLKETKGIPQLGTSGSGNHFVEFGQLEVVEFDPQLGLQPGTYLALLSHSGSRGVGFQIADHYSKLARQLHPELGKDLAHLAWLDMDSEAGQEYWVAMNLAGRFASANHRIIHKQIAKAAGLEVLATVENHHNFAWEETLPDGRRVYVHRKGATPAGKGVLGVIPGTMGDVGYVVRGKGNPASLNSASHGAGRQMSRNEAFKNITKKMRDAYLRERGVKLLGGGLDEAPQAYKNINEVMAAQSDLVDIIARFKPRLVMMTDDPRDI</sequence>
<keyword evidence="5" id="KW-0692">RNA repair</keyword>
<dbReference type="GO" id="GO:0170057">
    <property type="term" value="F:RNA ligase (GTP) activity"/>
    <property type="evidence" value="ECO:0007669"/>
    <property type="project" value="UniProtKB-EC"/>
</dbReference>
<keyword evidence="3 11" id="KW-0479">Metal-binding</keyword>
<feature type="active site" description="GMP-histidine intermediate" evidence="9">
    <location>
        <position position="324"/>
    </location>
</feature>
<feature type="binding site" evidence="11">
    <location>
        <position position="75"/>
    </location>
    <ligand>
        <name>Mn(2+)</name>
        <dbReference type="ChEBI" id="CHEBI:29035"/>
        <label>1</label>
    </ligand>
</feature>
<dbReference type="SUPFAM" id="SSF103365">
    <property type="entry name" value="Hypothetical protein PH1602"/>
    <property type="match status" value="1"/>
</dbReference>
<evidence type="ECO:0000256" key="2">
    <source>
        <dbReference type="ARBA" id="ARBA00022598"/>
    </source>
</evidence>
<dbReference type="GO" id="GO:0030145">
    <property type="term" value="F:manganese ion binding"/>
    <property type="evidence" value="ECO:0007669"/>
    <property type="project" value="TreeGrafter"/>
</dbReference>
<keyword evidence="4 10" id="KW-0547">Nucleotide-binding</keyword>
<dbReference type="GO" id="GO:0006396">
    <property type="term" value="P:RNA processing"/>
    <property type="evidence" value="ECO:0007669"/>
    <property type="project" value="InterPro"/>
</dbReference>
<evidence type="ECO:0000256" key="6">
    <source>
        <dbReference type="ARBA" id="ARBA00023134"/>
    </source>
</evidence>
<dbReference type="AlphaFoldDB" id="A0A2M8QCI0"/>
<comment type="caution">
    <text evidence="12">The sequence shown here is derived from an EMBL/GenBank/DDBJ whole genome shotgun (WGS) entry which is preliminary data.</text>
</comment>
<evidence type="ECO:0000256" key="9">
    <source>
        <dbReference type="PIRSR" id="PIRSR601233-1"/>
    </source>
</evidence>
<gene>
    <name evidence="12" type="ORF">CUN48_08380</name>
</gene>
<evidence type="ECO:0000313" key="12">
    <source>
        <dbReference type="EMBL" id="PJF47504.1"/>
    </source>
</evidence>
<dbReference type="InterPro" id="IPR001233">
    <property type="entry name" value="RtcB"/>
</dbReference>
<dbReference type="PANTHER" id="PTHR43749">
    <property type="entry name" value="RNA-SPLICING LIGASE RTCB"/>
    <property type="match status" value="1"/>
</dbReference>
<feature type="binding site" evidence="11">
    <location>
        <position position="184"/>
    </location>
    <ligand>
        <name>Mn(2+)</name>
        <dbReference type="ChEBI" id="CHEBI:29035"/>
        <label>2</label>
    </ligand>
</feature>
<protein>
    <recommendedName>
        <fullName evidence="1">3'-phosphate/5'-hydroxy nucleic acid ligase</fullName>
        <ecNumber evidence="1">6.5.1.8</ecNumber>
    </recommendedName>
</protein>
<organism evidence="12 13">
    <name type="scientific">Candidatus Thermofonsia Clade 3 bacterium</name>
    <dbReference type="NCBI Taxonomy" id="2364212"/>
    <lineage>
        <taxon>Bacteria</taxon>
        <taxon>Bacillati</taxon>
        <taxon>Chloroflexota</taxon>
        <taxon>Candidatus Thermofontia</taxon>
        <taxon>Candidatus Thermofonsia Clade 3</taxon>
    </lineage>
</organism>
<accession>A0A2M8QCI0</accession>
<evidence type="ECO:0000256" key="11">
    <source>
        <dbReference type="PIRSR" id="PIRSR601233-3"/>
    </source>
</evidence>
<evidence type="ECO:0000313" key="13">
    <source>
        <dbReference type="Proteomes" id="UP000230790"/>
    </source>
</evidence>
<evidence type="ECO:0000256" key="3">
    <source>
        <dbReference type="ARBA" id="ARBA00022723"/>
    </source>
</evidence>
<dbReference type="Gene3D" id="3.90.1860.10">
    <property type="entry name" value="tRNA-splicing ligase RtcB"/>
    <property type="match status" value="1"/>
</dbReference>
<evidence type="ECO:0000256" key="8">
    <source>
        <dbReference type="ARBA" id="ARBA00047746"/>
    </source>
</evidence>
<feature type="binding site" evidence="10">
    <location>
        <begin position="267"/>
        <end position="268"/>
    </location>
    <ligand>
        <name>GMP</name>
        <dbReference type="ChEBI" id="CHEBI:58115"/>
    </ligand>
</feature>
<proteinExistence type="predicted"/>
<keyword evidence="6 10" id="KW-0342">GTP-binding</keyword>
<name>A0A2M8QCI0_9CHLR</name>
<evidence type="ECO:0000256" key="4">
    <source>
        <dbReference type="ARBA" id="ARBA00022741"/>
    </source>
</evidence>
<evidence type="ECO:0000256" key="1">
    <source>
        <dbReference type="ARBA" id="ARBA00012726"/>
    </source>
</evidence>